<dbReference type="EMBL" id="JAHCVI010000001">
    <property type="protein sequence ID" value="KAG7294141.1"/>
    <property type="molecule type" value="Genomic_DNA"/>
</dbReference>
<gene>
    <name evidence="3" type="ORF">NEMBOFW57_004209</name>
</gene>
<keyword evidence="4" id="KW-1185">Reference proteome</keyword>
<dbReference type="Proteomes" id="UP001197093">
    <property type="component" value="Unassembled WGS sequence"/>
</dbReference>
<feature type="region of interest" description="Disordered" evidence="2">
    <location>
        <begin position="194"/>
        <end position="213"/>
    </location>
</feature>
<feature type="compositionally biased region" description="Basic residues" evidence="2">
    <location>
        <begin position="1"/>
        <end position="12"/>
    </location>
</feature>
<evidence type="ECO:0000256" key="2">
    <source>
        <dbReference type="SAM" id="MobiDB-lite"/>
    </source>
</evidence>
<keyword evidence="1" id="KW-0175">Coiled coil</keyword>
<evidence type="ECO:0000256" key="1">
    <source>
        <dbReference type="SAM" id="Coils"/>
    </source>
</evidence>
<feature type="coiled-coil region" evidence="1">
    <location>
        <begin position="216"/>
        <end position="276"/>
    </location>
</feature>
<dbReference type="AlphaFoldDB" id="A0AAD4F6Z6"/>
<organism evidence="3 4">
    <name type="scientific">Staphylotrichum longicolle</name>
    <dbReference type="NCBI Taxonomy" id="669026"/>
    <lineage>
        <taxon>Eukaryota</taxon>
        <taxon>Fungi</taxon>
        <taxon>Dikarya</taxon>
        <taxon>Ascomycota</taxon>
        <taxon>Pezizomycotina</taxon>
        <taxon>Sordariomycetes</taxon>
        <taxon>Sordariomycetidae</taxon>
        <taxon>Sordariales</taxon>
        <taxon>Chaetomiaceae</taxon>
        <taxon>Staphylotrichum</taxon>
    </lineage>
</organism>
<evidence type="ECO:0000313" key="3">
    <source>
        <dbReference type="EMBL" id="KAG7294141.1"/>
    </source>
</evidence>
<accession>A0AAD4F6Z6</accession>
<name>A0AAD4F6Z6_9PEZI</name>
<reference evidence="3" key="1">
    <citation type="submission" date="2023-02" db="EMBL/GenBank/DDBJ databases">
        <authorList>
            <person name="Palmer J.M."/>
        </authorList>
    </citation>
    <scope>NUCLEOTIDE SEQUENCE</scope>
    <source>
        <strain evidence="3">FW57</strain>
    </source>
</reference>
<protein>
    <submittedName>
        <fullName evidence="3">Uncharacterized protein</fullName>
    </submittedName>
</protein>
<comment type="caution">
    <text evidence="3">The sequence shown here is derived from an EMBL/GenBank/DDBJ whole genome shotgun (WGS) entry which is preliminary data.</text>
</comment>
<feature type="region of interest" description="Disordered" evidence="2">
    <location>
        <begin position="1"/>
        <end position="58"/>
    </location>
</feature>
<evidence type="ECO:0000313" key="4">
    <source>
        <dbReference type="Proteomes" id="UP001197093"/>
    </source>
</evidence>
<sequence length="306" mass="34508">MVYPKAYKKRARRTAERRAAAELAQQKANENKVDDEMDVDDGCSKNHPAAQDDISSTLNDDNLAVDPFNMTDITEALEAAVRHTTRDNLDTLIRTAGRDVDTLLNLATNGQHPQQASNAQVESNHAHKIQWEHVRSLYHRVAALEGLRTAQPAATTVANVEQGNNACYSTMFATLNARIDALQTTLSDLQATINRAARPHRSGQRGDDDGEDDDIMKRVFERIKQVSQLREDAEANRFEQADMDSEARVDEISDNQDELEEKLNVIEQDKDEMNRKLGRICLFLIGHLTGDLTKDELVERLRELIY</sequence>
<proteinExistence type="predicted"/>